<dbReference type="RefSeq" id="WP_380746793.1">
    <property type="nucleotide sequence ID" value="NZ_JBHSRF010000003.1"/>
</dbReference>
<name>A0ABW1NDI2_9ACTN</name>
<dbReference type="EMBL" id="JBHSRF010000003">
    <property type="protein sequence ID" value="MFC6080082.1"/>
    <property type="molecule type" value="Genomic_DNA"/>
</dbReference>
<sequence length="356" mass="39737">MIAILTSGPGLGAHVPGLLLSRRLAERGVRSRVDVFEASWPEERRERIAASKQAYQRDFRYARLGQRLFRNLSEAFDPAAVDGLLREWRAHGVTRLVVLGGFWLPVADRYAAGSEGRVEVDVCHMDSVRSPSFARQRESPAHREIWLFDAANAAIPWTIPPSDSLPLPWSARRDRFVAHGGGWCMGTYREYAGELAALGTSLDVVVPALEDSTGGAPGTRFFMMDPAWSPWRDGGFPPFGEIVGGEPPEYARHERHHGSLTLVREARAVISKPGGGTLLDAFHCATPVVFLESFGEHEEHNASLWTHLGFGITFEDWRATGFAQEPLAEMHRRMLRRHAEPRDYPLDLATRARLRA</sequence>
<evidence type="ECO:0008006" key="3">
    <source>
        <dbReference type="Google" id="ProtNLM"/>
    </source>
</evidence>
<dbReference type="Proteomes" id="UP001596137">
    <property type="component" value="Unassembled WGS sequence"/>
</dbReference>
<reference evidence="2" key="1">
    <citation type="journal article" date="2019" name="Int. J. Syst. Evol. Microbiol.">
        <title>The Global Catalogue of Microorganisms (GCM) 10K type strain sequencing project: providing services to taxonomists for standard genome sequencing and annotation.</title>
        <authorList>
            <consortium name="The Broad Institute Genomics Platform"/>
            <consortium name="The Broad Institute Genome Sequencing Center for Infectious Disease"/>
            <person name="Wu L."/>
            <person name="Ma J."/>
        </authorList>
    </citation>
    <scope>NUCLEOTIDE SEQUENCE [LARGE SCALE GENOMIC DNA]</scope>
    <source>
        <strain evidence="2">JCM 30346</strain>
    </source>
</reference>
<protein>
    <recommendedName>
        <fullName evidence="3">UDP-glucuronosyltransferase</fullName>
    </recommendedName>
</protein>
<evidence type="ECO:0000313" key="2">
    <source>
        <dbReference type="Proteomes" id="UP001596137"/>
    </source>
</evidence>
<evidence type="ECO:0000313" key="1">
    <source>
        <dbReference type="EMBL" id="MFC6080082.1"/>
    </source>
</evidence>
<proteinExistence type="predicted"/>
<dbReference type="Gene3D" id="3.40.50.2000">
    <property type="entry name" value="Glycogen Phosphorylase B"/>
    <property type="match status" value="1"/>
</dbReference>
<accession>A0ABW1NDI2</accession>
<keyword evidence="2" id="KW-1185">Reference proteome</keyword>
<organism evidence="1 2">
    <name type="scientific">Sphaerisporangium aureirubrum</name>
    <dbReference type="NCBI Taxonomy" id="1544736"/>
    <lineage>
        <taxon>Bacteria</taxon>
        <taxon>Bacillati</taxon>
        <taxon>Actinomycetota</taxon>
        <taxon>Actinomycetes</taxon>
        <taxon>Streptosporangiales</taxon>
        <taxon>Streptosporangiaceae</taxon>
        <taxon>Sphaerisporangium</taxon>
    </lineage>
</organism>
<gene>
    <name evidence="1" type="ORF">ACFP1K_02855</name>
</gene>
<comment type="caution">
    <text evidence="1">The sequence shown here is derived from an EMBL/GenBank/DDBJ whole genome shotgun (WGS) entry which is preliminary data.</text>
</comment>